<comment type="caution">
    <text evidence="2">The sequence shown here is derived from an EMBL/GenBank/DDBJ whole genome shotgun (WGS) entry which is preliminary data.</text>
</comment>
<keyword evidence="1" id="KW-1133">Transmembrane helix</keyword>
<dbReference type="Proteomes" id="UP000034498">
    <property type="component" value="Unassembled WGS sequence"/>
</dbReference>
<feature type="transmembrane region" description="Helical" evidence="1">
    <location>
        <begin position="6"/>
        <end position="29"/>
    </location>
</feature>
<reference evidence="2 3" key="1">
    <citation type="journal article" date="2015" name="Nature">
        <title>rRNA introns, odd ribosomes, and small enigmatic genomes across a large radiation of phyla.</title>
        <authorList>
            <person name="Brown C.T."/>
            <person name="Hug L.A."/>
            <person name="Thomas B.C."/>
            <person name="Sharon I."/>
            <person name="Castelle C.J."/>
            <person name="Singh A."/>
            <person name="Wilkins M.J."/>
            <person name="Williams K.H."/>
            <person name="Banfield J.F."/>
        </authorList>
    </citation>
    <scope>NUCLEOTIDE SEQUENCE [LARGE SCALE GENOMIC DNA]</scope>
</reference>
<name>A0A0G0K0Y4_9BACT</name>
<protein>
    <submittedName>
        <fullName evidence="2">Uncharacterized protein</fullName>
    </submittedName>
</protein>
<proteinExistence type="predicted"/>
<keyword evidence="1" id="KW-0812">Transmembrane</keyword>
<dbReference type="AlphaFoldDB" id="A0A0G0K0Y4"/>
<evidence type="ECO:0000256" key="1">
    <source>
        <dbReference type="SAM" id="Phobius"/>
    </source>
</evidence>
<organism evidence="2 3">
    <name type="scientific">Berkelbacteria bacterium GW2011_GWB1_38_5</name>
    <dbReference type="NCBI Taxonomy" id="1618336"/>
    <lineage>
        <taxon>Bacteria</taxon>
        <taxon>Candidatus Berkelbacteria</taxon>
    </lineage>
</organism>
<evidence type="ECO:0000313" key="3">
    <source>
        <dbReference type="Proteomes" id="UP000034498"/>
    </source>
</evidence>
<gene>
    <name evidence="2" type="ORF">US94_C0043G0002</name>
</gene>
<evidence type="ECO:0000313" key="2">
    <source>
        <dbReference type="EMBL" id="KKQ72437.1"/>
    </source>
</evidence>
<keyword evidence="1" id="KW-0472">Membrane</keyword>
<sequence length="104" mass="12014">MQMSQIIGWVESNYCLIGLFVVAVAWGYYQKRRADRLAWSANVVTSDEEVQKAVTTALQQRQQHEESARKSRIVAEQQLCEATTENRCYRRAARTLFGNPRRSC</sequence>
<dbReference type="EMBL" id="LBUX01000043">
    <property type="protein sequence ID" value="KKQ72437.1"/>
    <property type="molecule type" value="Genomic_DNA"/>
</dbReference>
<accession>A0A0G0K0Y4</accession>